<dbReference type="InterPro" id="IPR000361">
    <property type="entry name" value="ATAP_core_dom"/>
</dbReference>
<sequence>MEITLTEAAASKLEEKTAGKTGYLKLKYDTDGCGCAVNGVTALWYVSETDSDDEEIITNSRSIFVEKSKKVFLDEKMKIDFLESANCFQLKSQGEILNGRMSFFDKTKP</sequence>
<organism evidence="2 3">
    <name type="scientific">Bacillus methanolicus (strain MGA3 / ATCC 53907)</name>
    <dbReference type="NCBI Taxonomy" id="796606"/>
    <lineage>
        <taxon>Bacteria</taxon>
        <taxon>Bacillati</taxon>
        <taxon>Bacillota</taxon>
        <taxon>Bacilli</taxon>
        <taxon>Bacillales</taxon>
        <taxon>Bacillaceae</taxon>
        <taxon>Bacillus</taxon>
    </lineage>
</organism>
<keyword evidence="3" id="KW-1185">Reference proteome</keyword>
<dbReference type="RefSeq" id="WP_004435472.1">
    <property type="nucleotide sequence ID" value="NZ_ADWW01000002.1"/>
</dbReference>
<dbReference type="SUPFAM" id="SSF89360">
    <property type="entry name" value="HesB-like domain"/>
    <property type="match status" value="1"/>
</dbReference>
<dbReference type="AlphaFoldDB" id="I3EA72"/>
<dbReference type="HOGENOM" id="CLU_159138_1_0_9"/>
<dbReference type="Proteomes" id="UP000027602">
    <property type="component" value="Chromosome"/>
</dbReference>
<proteinExistence type="predicted"/>
<protein>
    <recommendedName>
        <fullName evidence="1">Core domain-containing protein</fullName>
    </recommendedName>
</protein>
<dbReference type="InterPro" id="IPR035903">
    <property type="entry name" value="HesB-like_dom_sf"/>
</dbReference>
<dbReference type="Gene3D" id="2.60.300.12">
    <property type="entry name" value="HesB-like domain"/>
    <property type="match status" value="1"/>
</dbReference>
<dbReference type="eggNOG" id="COG0316">
    <property type="taxonomic scope" value="Bacteria"/>
</dbReference>
<dbReference type="KEGG" id="bmet:BMMGA3_11190"/>
<dbReference type="EMBL" id="CP007739">
    <property type="protein sequence ID" value="AIE60634.1"/>
    <property type="molecule type" value="Genomic_DNA"/>
</dbReference>
<dbReference type="Pfam" id="PF01521">
    <property type="entry name" value="Fe-S_biosyn"/>
    <property type="match status" value="1"/>
</dbReference>
<evidence type="ECO:0000259" key="1">
    <source>
        <dbReference type="Pfam" id="PF01521"/>
    </source>
</evidence>
<accession>I3EA72</accession>
<dbReference type="OrthoDB" id="2361087at2"/>
<gene>
    <name evidence="2" type="ORF">BMMGA3_11190</name>
</gene>
<evidence type="ECO:0000313" key="2">
    <source>
        <dbReference type="EMBL" id="AIE60634.1"/>
    </source>
</evidence>
<evidence type="ECO:0000313" key="3">
    <source>
        <dbReference type="Proteomes" id="UP000027602"/>
    </source>
</evidence>
<reference evidence="2 3" key="1">
    <citation type="journal article" date="2015" name="BMC Genomics">
        <title>Transcriptome analysis of thermophilic methylotrophic Bacillus methanolicus MGA3 using RNA-sequencing provides detailed insights into its previously uncharted transcriptional landscape.</title>
        <authorList>
            <person name="Irla M."/>
            <person name="Neshat A."/>
            <person name="Brautaset T."/>
            <person name="Ruckert C."/>
            <person name="Kalinowski J."/>
            <person name="Wendisch V.F."/>
        </authorList>
    </citation>
    <scope>NUCLEOTIDE SEQUENCE [LARGE SCALE GENOMIC DNA]</scope>
    <source>
        <strain evidence="3">MGA3 / ATCC 53907</strain>
    </source>
</reference>
<dbReference type="STRING" id="796606.BMMGA3_11190"/>
<name>I3EA72_BACMM</name>
<feature type="domain" description="Core" evidence="1">
    <location>
        <begin position="1"/>
        <end position="102"/>
    </location>
</feature>